<dbReference type="GO" id="GO:0005739">
    <property type="term" value="C:mitochondrion"/>
    <property type="evidence" value="ECO:0007669"/>
    <property type="project" value="UniProtKB-SubCell"/>
</dbReference>
<evidence type="ECO:0000256" key="15">
    <source>
        <dbReference type="ARBA" id="ARBA00047479"/>
    </source>
</evidence>
<dbReference type="SUPFAM" id="SSF52374">
    <property type="entry name" value="Nucleotidylyl transferase"/>
    <property type="match status" value="1"/>
</dbReference>
<dbReference type="OrthoDB" id="428822at2759"/>
<dbReference type="AlphaFoldDB" id="A0A6J2Y3M8"/>
<dbReference type="CDD" id="cd00808">
    <property type="entry name" value="GluRS_core"/>
    <property type="match status" value="1"/>
</dbReference>
<dbReference type="InterPro" id="IPR001412">
    <property type="entry name" value="aa-tRNA-synth_I_CS"/>
</dbReference>
<dbReference type="PRINTS" id="PR00987">
    <property type="entry name" value="TRNASYNTHGLU"/>
</dbReference>
<evidence type="ECO:0000256" key="7">
    <source>
        <dbReference type="ARBA" id="ARBA00022917"/>
    </source>
</evidence>
<dbReference type="InterPro" id="IPR004527">
    <property type="entry name" value="Glu-tRNA-ligase_bac/mito"/>
</dbReference>
<evidence type="ECO:0000313" key="22">
    <source>
        <dbReference type="RefSeq" id="XP_030758292.1"/>
    </source>
</evidence>
<dbReference type="PROSITE" id="PS00178">
    <property type="entry name" value="AA_TRNA_LIGASE_I"/>
    <property type="match status" value="1"/>
</dbReference>
<name>A0A6J2Y3M8_SITOR</name>
<dbReference type="Gene3D" id="1.10.10.350">
    <property type="match status" value="1"/>
</dbReference>
<dbReference type="SUPFAM" id="SSF48163">
    <property type="entry name" value="An anticodon-binding domain of class I aminoacyl-tRNA synthetases"/>
    <property type="match status" value="1"/>
</dbReference>
<evidence type="ECO:0000313" key="21">
    <source>
        <dbReference type="RefSeq" id="XP_030758291.1"/>
    </source>
</evidence>
<dbReference type="InterPro" id="IPR045462">
    <property type="entry name" value="aa-tRNA-synth_I_cd-bd"/>
</dbReference>
<keyword evidence="4 17" id="KW-0436">Ligase</keyword>
<keyword evidence="5 17" id="KW-0547">Nucleotide-binding</keyword>
<dbReference type="InterPro" id="IPR020751">
    <property type="entry name" value="aa-tRNA-synth_I_codon-bd_sub2"/>
</dbReference>
<dbReference type="InterPro" id="IPR000924">
    <property type="entry name" value="Glu/Gln-tRNA-synth"/>
</dbReference>
<keyword evidence="6 17" id="KW-0067">ATP-binding</keyword>
<gene>
    <name evidence="21 22 23" type="primary">LOC115884002</name>
</gene>
<proteinExistence type="inferred from homology"/>
<sequence>MFIRRFPNRLKSLKCKLFSKINLRFYSNGQVRVRFAPSPTGYLHLGGLRTALYNYLFAKKHNGVFILRIEDTDRTRTIPRAADKLQEDLSWAGIEVDEGPLQGGCSGPYIQSERLQLYKDHIKLLLNTGSAYPCFCTERRLNLLRKEALKMQEIPKYDNKCRDLLKEEVEVRIKKGEPHCIRFKISNKEESFDDLIYGNISYNVSLNEGDPVIIKSDGYPTYHYANVIDDHLMKITHVLRGVEWQISTTKHLMLYRAFGWNPPSFGHLPLLMNADGSKLSKRQGDIRISSYRENGIFPLALINYIANSGGGFEKDQERYIKPKCYTLEQLASQFDLSKINSHSGKLMSEMLPEFNRLELKRQFEEKHLRSKLVLNVKELLKNTYPERVENGSLQYSDEYITRILEWSLHRIDKLSDLFSKNLEFIWALPTSYSLDENVYISLKLLKDELSSIKDFNREELNTTLKHISKKHNIKYGKFMKDLRLVLSGLNEGPSVAEIISILGKDDTFRRIDLCLNKTNKIR</sequence>
<comment type="subcellular location">
    <subcellularLocation>
        <location evidence="1">Mitochondrion</location>
    </subcellularLocation>
</comment>
<evidence type="ECO:0000256" key="8">
    <source>
        <dbReference type="ARBA" id="ARBA00023146"/>
    </source>
</evidence>
<dbReference type="GO" id="GO:0000049">
    <property type="term" value="F:tRNA binding"/>
    <property type="evidence" value="ECO:0007669"/>
    <property type="project" value="InterPro"/>
</dbReference>
<evidence type="ECO:0000256" key="4">
    <source>
        <dbReference type="ARBA" id="ARBA00022598"/>
    </source>
</evidence>
<comment type="catalytic activity">
    <reaction evidence="15">
        <text>tRNA(Glx) + L-glutamate + ATP = L-glutamyl-tRNA(Glx) + AMP + diphosphate</text>
        <dbReference type="Rhea" id="RHEA:18397"/>
        <dbReference type="Rhea" id="RHEA-COMP:9713"/>
        <dbReference type="Rhea" id="RHEA-COMP:9716"/>
        <dbReference type="ChEBI" id="CHEBI:29985"/>
        <dbReference type="ChEBI" id="CHEBI:30616"/>
        <dbReference type="ChEBI" id="CHEBI:33019"/>
        <dbReference type="ChEBI" id="CHEBI:78442"/>
        <dbReference type="ChEBI" id="CHEBI:78520"/>
        <dbReference type="ChEBI" id="CHEBI:456215"/>
        <dbReference type="EC" id="6.1.1.24"/>
    </reaction>
    <physiologicalReaction direction="left-to-right" evidence="15">
        <dbReference type="Rhea" id="RHEA:18398"/>
    </physiologicalReaction>
</comment>
<dbReference type="EC" id="6.1.1.17" evidence="3"/>
<comment type="similarity">
    <text evidence="2">Belongs to the class-I aminoacyl-tRNA synthetase family. Glutamate--tRNA ligase type 1 subfamily.</text>
</comment>
<feature type="domain" description="Aminoacyl-tRNA synthetase class I anticodon-binding" evidence="19">
    <location>
        <begin position="395"/>
        <end position="512"/>
    </location>
</feature>
<dbReference type="Pfam" id="PF00749">
    <property type="entry name" value="tRNA-synt_1c"/>
    <property type="match status" value="1"/>
</dbReference>
<evidence type="ECO:0000256" key="14">
    <source>
        <dbReference type="ARBA" id="ARBA00047366"/>
    </source>
</evidence>
<evidence type="ECO:0000256" key="11">
    <source>
        <dbReference type="ARBA" id="ARBA00044142"/>
    </source>
</evidence>
<keyword evidence="7 17" id="KW-0648">Protein biosynthesis</keyword>
<evidence type="ECO:0000259" key="18">
    <source>
        <dbReference type="Pfam" id="PF00749"/>
    </source>
</evidence>
<dbReference type="InterPro" id="IPR049940">
    <property type="entry name" value="GluQ/Sye"/>
</dbReference>
<dbReference type="InterPro" id="IPR033910">
    <property type="entry name" value="GluRS_core"/>
</dbReference>
<dbReference type="CTD" id="39828"/>
<keyword evidence="20" id="KW-1185">Reference proteome</keyword>
<dbReference type="GO" id="GO:0006424">
    <property type="term" value="P:glutamyl-tRNA aminoacylation"/>
    <property type="evidence" value="ECO:0007669"/>
    <property type="project" value="InterPro"/>
</dbReference>
<dbReference type="InterPro" id="IPR008925">
    <property type="entry name" value="aa_tRNA-synth_I_cd-bd_sf"/>
</dbReference>
<dbReference type="RefSeq" id="XP_030758292.1">
    <property type="nucleotide sequence ID" value="XM_030902432.1"/>
</dbReference>
<comment type="catalytic activity">
    <reaction evidence="16">
        <text>tRNA(Gln) + L-glutamate + ATP = L-glutamyl-tRNA(Gln) + AMP + diphosphate</text>
        <dbReference type="Rhea" id="RHEA:64612"/>
        <dbReference type="Rhea" id="RHEA-COMP:9662"/>
        <dbReference type="Rhea" id="RHEA-COMP:9684"/>
        <dbReference type="ChEBI" id="CHEBI:29985"/>
        <dbReference type="ChEBI" id="CHEBI:30616"/>
        <dbReference type="ChEBI" id="CHEBI:33019"/>
        <dbReference type="ChEBI" id="CHEBI:78442"/>
        <dbReference type="ChEBI" id="CHEBI:78520"/>
        <dbReference type="ChEBI" id="CHEBI:456215"/>
    </reaction>
    <physiologicalReaction direction="left-to-right" evidence="16">
        <dbReference type="Rhea" id="RHEA:64613"/>
    </physiologicalReaction>
</comment>
<feature type="domain" description="Glutamyl/glutaminyl-tRNA synthetase class Ib catalytic" evidence="18">
    <location>
        <begin position="30"/>
        <end position="319"/>
    </location>
</feature>
<evidence type="ECO:0000256" key="5">
    <source>
        <dbReference type="ARBA" id="ARBA00022741"/>
    </source>
</evidence>
<dbReference type="Gene3D" id="3.40.50.620">
    <property type="entry name" value="HUPs"/>
    <property type="match status" value="1"/>
</dbReference>
<evidence type="ECO:0000256" key="17">
    <source>
        <dbReference type="RuleBase" id="RU363037"/>
    </source>
</evidence>
<evidence type="ECO:0000256" key="3">
    <source>
        <dbReference type="ARBA" id="ARBA00012835"/>
    </source>
</evidence>
<dbReference type="GO" id="GO:0004818">
    <property type="term" value="F:glutamate-tRNA ligase activity"/>
    <property type="evidence" value="ECO:0007669"/>
    <property type="project" value="UniProtKB-EC"/>
</dbReference>
<dbReference type="GO" id="GO:0050561">
    <property type="term" value="F:glutamate-tRNA(Gln) ligase activity"/>
    <property type="evidence" value="ECO:0007669"/>
    <property type="project" value="UniProtKB-EC"/>
</dbReference>
<dbReference type="GeneID" id="115884002"/>
<organism evidence="20 22">
    <name type="scientific">Sitophilus oryzae</name>
    <name type="common">Rice weevil</name>
    <name type="synonym">Curculio oryzae</name>
    <dbReference type="NCBI Taxonomy" id="7048"/>
    <lineage>
        <taxon>Eukaryota</taxon>
        <taxon>Metazoa</taxon>
        <taxon>Ecdysozoa</taxon>
        <taxon>Arthropoda</taxon>
        <taxon>Hexapoda</taxon>
        <taxon>Insecta</taxon>
        <taxon>Pterygota</taxon>
        <taxon>Neoptera</taxon>
        <taxon>Endopterygota</taxon>
        <taxon>Coleoptera</taxon>
        <taxon>Polyphaga</taxon>
        <taxon>Cucujiformia</taxon>
        <taxon>Curculionidae</taxon>
        <taxon>Dryophthorinae</taxon>
        <taxon>Sitophilus</taxon>
    </lineage>
</organism>
<evidence type="ECO:0000256" key="12">
    <source>
        <dbReference type="ARBA" id="ARBA00044251"/>
    </source>
</evidence>
<evidence type="ECO:0000256" key="1">
    <source>
        <dbReference type="ARBA" id="ARBA00004173"/>
    </source>
</evidence>
<reference evidence="21 22" key="1">
    <citation type="submission" date="2025-04" db="UniProtKB">
        <authorList>
            <consortium name="RefSeq"/>
        </authorList>
    </citation>
    <scope>IDENTIFICATION</scope>
    <source>
        <tissue evidence="21 22">Gonads</tissue>
    </source>
</reference>
<evidence type="ECO:0000256" key="16">
    <source>
        <dbReference type="ARBA" id="ARBA00047689"/>
    </source>
</evidence>
<dbReference type="FunFam" id="3.40.50.620:FF:000045">
    <property type="entry name" value="Glutamate--tRNA ligase, mitochondrial"/>
    <property type="match status" value="1"/>
</dbReference>
<evidence type="ECO:0000256" key="9">
    <source>
        <dbReference type="ARBA" id="ARBA00030865"/>
    </source>
</evidence>
<evidence type="ECO:0000313" key="20">
    <source>
        <dbReference type="Proteomes" id="UP000504635"/>
    </source>
</evidence>
<dbReference type="RefSeq" id="XP_030758291.1">
    <property type="nucleotide sequence ID" value="XM_030902431.1"/>
</dbReference>
<evidence type="ECO:0000256" key="2">
    <source>
        <dbReference type="ARBA" id="ARBA00007894"/>
    </source>
</evidence>
<dbReference type="PANTHER" id="PTHR43311">
    <property type="entry name" value="GLUTAMATE--TRNA LIGASE"/>
    <property type="match status" value="1"/>
</dbReference>
<dbReference type="HAMAP" id="MF_00022">
    <property type="entry name" value="Glu_tRNA_synth_type1"/>
    <property type="match status" value="1"/>
</dbReference>
<evidence type="ECO:0000256" key="6">
    <source>
        <dbReference type="ARBA" id="ARBA00022840"/>
    </source>
</evidence>
<dbReference type="GO" id="GO:0005524">
    <property type="term" value="F:ATP binding"/>
    <property type="evidence" value="ECO:0007669"/>
    <property type="project" value="UniProtKB-KW"/>
</dbReference>
<keyword evidence="8 17" id="KW-0030">Aminoacyl-tRNA synthetase</keyword>
<dbReference type="GO" id="GO:0008270">
    <property type="term" value="F:zinc ion binding"/>
    <property type="evidence" value="ECO:0007669"/>
    <property type="project" value="InterPro"/>
</dbReference>
<protein>
    <recommendedName>
        <fullName evidence="11">Nondiscriminating glutamyl-tRNA synthetase EARS2, mitochondrial</fullName>
        <ecNumber evidence="3">6.1.1.17</ecNumber>
        <ecNumber evidence="10">6.1.1.24</ecNumber>
    </recommendedName>
    <alternativeName>
        <fullName evidence="13">Glutamate--tRNA(Gln) ligase EARS2, mitochondrial</fullName>
    </alternativeName>
    <alternativeName>
        <fullName evidence="9">Glutamyl-tRNA synthetase</fullName>
    </alternativeName>
    <alternativeName>
        <fullName evidence="12">Mitochondrial glutamyl-tRNA synthetase</fullName>
    </alternativeName>
</protein>
<dbReference type="InterPro" id="IPR014729">
    <property type="entry name" value="Rossmann-like_a/b/a_fold"/>
</dbReference>
<evidence type="ECO:0000256" key="13">
    <source>
        <dbReference type="ARBA" id="ARBA00044313"/>
    </source>
</evidence>
<dbReference type="NCBIfam" id="TIGR00464">
    <property type="entry name" value="gltX_bact"/>
    <property type="match status" value="1"/>
</dbReference>
<dbReference type="InterPro" id="IPR020058">
    <property type="entry name" value="Glu/Gln-tRNA-synth_Ib_cat-dom"/>
</dbReference>
<dbReference type="RefSeq" id="XP_030758293.1">
    <property type="nucleotide sequence ID" value="XM_030902433.1"/>
</dbReference>
<dbReference type="Proteomes" id="UP000504635">
    <property type="component" value="Unplaced"/>
</dbReference>
<dbReference type="PANTHER" id="PTHR43311:SF2">
    <property type="entry name" value="GLUTAMATE--TRNA LIGASE, MITOCHONDRIAL-RELATED"/>
    <property type="match status" value="1"/>
</dbReference>
<dbReference type="KEGG" id="soy:115884002"/>
<dbReference type="Pfam" id="PF19269">
    <property type="entry name" value="Anticodon_2"/>
    <property type="match status" value="1"/>
</dbReference>
<evidence type="ECO:0000259" key="19">
    <source>
        <dbReference type="Pfam" id="PF19269"/>
    </source>
</evidence>
<evidence type="ECO:0000256" key="10">
    <source>
        <dbReference type="ARBA" id="ARBA00044054"/>
    </source>
</evidence>
<evidence type="ECO:0000313" key="23">
    <source>
        <dbReference type="RefSeq" id="XP_030758293.1"/>
    </source>
</evidence>
<dbReference type="EC" id="6.1.1.24" evidence="10"/>
<comment type="catalytic activity">
    <reaction evidence="14">
        <text>tRNA(Glu) + L-glutamate + ATP = L-glutamyl-tRNA(Glu) + AMP + diphosphate</text>
        <dbReference type="Rhea" id="RHEA:23540"/>
        <dbReference type="Rhea" id="RHEA-COMP:9663"/>
        <dbReference type="Rhea" id="RHEA-COMP:9680"/>
        <dbReference type="ChEBI" id="CHEBI:29985"/>
        <dbReference type="ChEBI" id="CHEBI:30616"/>
        <dbReference type="ChEBI" id="CHEBI:33019"/>
        <dbReference type="ChEBI" id="CHEBI:78442"/>
        <dbReference type="ChEBI" id="CHEBI:78520"/>
        <dbReference type="ChEBI" id="CHEBI:456215"/>
        <dbReference type="EC" id="6.1.1.17"/>
    </reaction>
    <physiologicalReaction direction="left-to-right" evidence="14">
        <dbReference type="Rhea" id="RHEA:23541"/>
    </physiologicalReaction>
</comment>
<accession>A0A6J2Y3M8</accession>